<dbReference type="GO" id="GO:0070840">
    <property type="term" value="F:dynein complex binding"/>
    <property type="evidence" value="ECO:0007669"/>
    <property type="project" value="TreeGrafter"/>
</dbReference>
<dbReference type="STRING" id="29172.A0A0D8Y6Y8"/>
<organism evidence="8 9">
    <name type="scientific">Dictyocaulus viviparus</name>
    <name type="common">Bovine lungworm</name>
    <dbReference type="NCBI Taxonomy" id="29172"/>
    <lineage>
        <taxon>Eukaryota</taxon>
        <taxon>Metazoa</taxon>
        <taxon>Ecdysozoa</taxon>
        <taxon>Nematoda</taxon>
        <taxon>Chromadorea</taxon>
        <taxon>Rhabditida</taxon>
        <taxon>Rhabditina</taxon>
        <taxon>Rhabditomorpha</taxon>
        <taxon>Strongyloidea</taxon>
        <taxon>Metastrongylidae</taxon>
        <taxon>Dictyocaulus</taxon>
    </lineage>
</organism>
<evidence type="ECO:0000256" key="6">
    <source>
        <dbReference type="ARBA" id="ARBA00034687"/>
    </source>
</evidence>
<evidence type="ECO:0000256" key="5">
    <source>
        <dbReference type="ARBA" id="ARBA00023212"/>
    </source>
</evidence>
<evidence type="ECO:0000313" key="8">
    <source>
        <dbReference type="EMBL" id="KJH51719.1"/>
    </source>
</evidence>
<proteinExistence type="inferred from homology"/>
<sequence>MLVLRYVHRINIHPTAIVCREAVLEGNVRIGAGTVVHPFAIIKASNGPILIGENNIIEERSLIENIIDISLLPCLCRLWVQLLCFYFFSGLFCFEVIRMRRIVFATWIFAEKSYKWDLKRIVSNVTSQKDCQYVYNEFD</sequence>
<dbReference type="Proteomes" id="UP000053766">
    <property type="component" value="Unassembled WGS sequence"/>
</dbReference>
<dbReference type="InterPro" id="IPR011004">
    <property type="entry name" value="Trimer_LpxA-like_sf"/>
</dbReference>
<dbReference type="EMBL" id="KN716178">
    <property type="protein sequence ID" value="KJH51719.1"/>
    <property type="molecule type" value="Genomic_DNA"/>
</dbReference>
<dbReference type="OrthoDB" id="2355at2759"/>
<evidence type="ECO:0000256" key="7">
    <source>
        <dbReference type="SAM" id="Phobius"/>
    </source>
</evidence>
<keyword evidence="5" id="KW-0206">Cytoskeleton</keyword>
<feature type="transmembrane region" description="Helical" evidence="7">
    <location>
        <begin position="78"/>
        <end position="97"/>
    </location>
</feature>
<keyword evidence="4" id="KW-0963">Cytoplasm</keyword>
<dbReference type="Gene3D" id="2.160.10.10">
    <property type="entry name" value="Hexapeptide repeat proteins"/>
    <property type="match status" value="1"/>
</dbReference>
<keyword evidence="7" id="KW-0812">Transmembrane</keyword>
<name>A0A0D8Y6Y8_DICVI</name>
<reference evidence="8 9" key="1">
    <citation type="submission" date="2013-11" db="EMBL/GenBank/DDBJ databases">
        <title>Draft genome of the bovine lungworm Dictyocaulus viviparus.</title>
        <authorList>
            <person name="Mitreva M."/>
        </authorList>
    </citation>
    <scope>NUCLEOTIDE SEQUENCE [LARGE SCALE GENOMIC DNA]</scope>
    <source>
        <strain evidence="8 9">HannoverDv2000</strain>
    </source>
</reference>
<dbReference type="GO" id="GO:0007052">
    <property type="term" value="P:mitotic spindle organization"/>
    <property type="evidence" value="ECO:0007669"/>
    <property type="project" value="TreeGrafter"/>
</dbReference>
<dbReference type="PANTHER" id="PTHR13072">
    <property type="entry name" value="DYNACTIN 6"/>
    <property type="match status" value="1"/>
</dbReference>
<dbReference type="GO" id="GO:0016740">
    <property type="term" value="F:transferase activity"/>
    <property type="evidence" value="ECO:0007669"/>
    <property type="project" value="UniProtKB-KW"/>
</dbReference>
<keyword evidence="8" id="KW-0808">Transferase</keyword>
<protein>
    <recommendedName>
        <fullName evidence="3">Dynactin subunit 6</fullName>
    </recommendedName>
</protein>
<dbReference type="AlphaFoldDB" id="A0A0D8Y6Y8"/>
<dbReference type="GO" id="GO:0005869">
    <property type="term" value="C:dynactin complex"/>
    <property type="evidence" value="ECO:0007669"/>
    <property type="project" value="InterPro"/>
</dbReference>
<keyword evidence="7" id="KW-0472">Membrane</keyword>
<evidence type="ECO:0000256" key="1">
    <source>
        <dbReference type="ARBA" id="ARBA00004245"/>
    </source>
</evidence>
<accession>A0A0D8Y6Y8</accession>
<keyword evidence="9" id="KW-1185">Reference proteome</keyword>
<comment type="similarity">
    <text evidence="2">Belongs to the dynactin subunits 5/6 family. Dynactin subunit 6 subfamily.</text>
</comment>
<evidence type="ECO:0000256" key="4">
    <source>
        <dbReference type="ARBA" id="ARBA00022490"/>
    </source>
</evidence>
<evidence type="ECO:0000313" key="9">
    <source>
        <dbReference type="Proteomes" id="UP000053766"/>
    </source>
</evidence>
<dbReference type="PANTHER" id="PTHR13072:SF0">
    <property type="entry name" value="DYNACTIN SUBUNIT 6"/>
    <property type="match status" value="1"/>
</dbReference>
<keyword evidence="7" id="KW-1133">Transmembrane helix</keyword>
<comment type="function">
    <text evidence="6">Part of the dynactin complex that activates the molecular motor dynein for ultra-processive transport along microtubules.</text>
</comment>
<gene>
    <name evidence="8" type="ORF">DICVIV_02150</name>
</gene>
<dbReference type="InterPro" id="IPR027777">
    <property type="entry name" value="DCTN6"/>
</dbReference>
<comment type="subcellular location">
    <subcellularLocation>
        <location evidence="1">Cytoplasm</location>
        <location evidence="1">Cytoskeleton</location>
    </subcellularLocation>
</comment>
<reference evidence="9" key="2">
    <citation type="journal article" date="2016" name="Sci. Rep.">
        <title>Dictyocaulus viviparus genome, variome and transcriptome elucidate lungworm biology and support future intervention.</title>
        <authorList>
            <person name="McNulty S.N."/>
            <person name="Strube C."/>
            <person name="Rosa B.A."/>
            <person name="Martin J.C."/>
            <person name="Tyagi R."/>
            <person name="Choi Y.J."/>
            <person name="Wang Q."/>
            <person name="Hallsworth Pepin K."/>
            <person name="Zhang X."/>
            <person name="Ozersky P."/>
            <person name="Wilson R.K."/>
            <person name="Sternberg P.W."/>
            <person name="Gasser R.B."/>
            <person name="Mitreva M."/>
        </authorList>
    </citation>
    <scope>NUCLEOTIDE SEQUENCE [LARGE SCALE GENOMIC DNA]</scope>
    <source>
        <strain evidence="9">HannoverDv2000</strain>
    </source>
</reference>
<evidence type="ECO:0000256" key="3">
    <source>
        <dbReference type="ARBA" id="ARBA00016573"/>
    </source>
</evidence>
<evidence type="ECO:0000256" key="2">
    <source>
        <dbReference type="ARBA" id="ARBA00007719"/>
    </source>
</evidence>
<dbReference type="SUPFAM" id="SSF51161">
    <property type="entry name" value="Trimeric LpxA-like enzymes"/>
    <property type="match status" value="1"/>
</dbReference>